<evidence type="ECO:0000313" key="2">
    <source>
        <dbReference type="EMBL" id="EQB53932.1"/>
    </source>
</evidence>
<evidence type="ECO:0000313" key="3">
    <source>
        <dbReference type="Proteomes" id="UP000015530"/>
    </source>
</evidence>
<keyword evidence="1" id="KW-0812">Transmembrane</keyword>
<evidence type="ECO:0000256" key="1">
    <source>
        <dbReference type="SAM" id="Phobius"/>
    </source>
</evidence>
<proteinExistence type="predicted"/>
<feature type="transmembrane region" description="Helical" evidence="1">
    <location>
        <begin position="14"/>
        <end position="38"/>
    </location>
</feature>
<comment type="caution">
    <text evidence="2">The sequence shown here is derived from an EMBL/GenBank/DDBJ whole genome shotgun (WGS) entry which is preliminary data.</text>
</comment>
<dbReference type="AlphaFoldDB" id="T0KEU5"/>
<dbReference type="Proteomes" id="UP000015530">
    <property type="component" value="Unassembled WGS sequence"/>
</dbReference>
<sequence>MSSSENSSDLAGNIITYVGVPLAVAGVLPMIWTMLMTFRSSRLIKSKLQRNNIPAKVHSDGITRTIEVQYQRFAITPKRPMEPRNGGLWGKVRGLDIRMICEDNHAMHIPGGTWAILDWEKRRLPDQTQRLQHPDELRQPQAEINFEDLVTYLYDLGAVPNSTGWRKLRLSGLWTPPNVALMSSPTDSRKPLLITNSFGHADSQLSFALTTYWKDDWNPPERPILPLYSICIPSKEDPIAPVEPPNYIGEKAEIICEFSEIGITTAYERSYPSMSLDTVEAQVPIGHLFVRNQASSEGLWFAAIVTALKISHNTMTWKFDIPERMALFCRAATVPCGVLELLGIIESSQTPAWRIRNHAWEYGLLSTSRRIAEEVIAEELEKDLPLEAREAVVGRRFEENYRRQRLERDYDNIRERENKDLEIQQALQSPKWTVIRVADCGLSWLRNQERIGNITKLEDVVLEIVRSMILDPQFSHSICAMLDRWKHWESQSGMREDDIIELQERPETFTKATLVVAIIAKSQEHPNNVSPDLKECLRNWKVVKLG</sequence>
<name>T0KEU5_COLGC</name>
<gene>
    <name evidence="2" type="ORF">CGLO_06291</name>
</gene>
<keyword evidence="1" id="KW-0472">Membrane</keyword>
<accession>T0KEU5</accession>
<dbReference type="OrthoDB" id="3166386at2759"/>
<dbReference type="EMBL" id="AMYD01001270">
    <property type="protein sequence ID" value="EQB53932.1"/>
    <property type="molecule type" value="Genomic_DNA"/>
</dbReference>
<dbReference type="HOGENOM" id="CLU_035045_0_0_1"/>
<reference evidence="3" key="1">
    <citation type="journal article" date="2013" name="Mol. Plant Microbe Interact.">
        <title>Global aspects of pacC regulation of pathogenicity genes in Colletotrichum gloeosporioides as revealed by transcriptome analysis.</title>
        <authorList>
            <person name="Alkan N."/>
            <person name="Meng X."/>
            <person name="Friedlander G."/>
            <person name="Reuveni E."/>
            <person name="Sukno S."/>
            <person name="Sherman A."/>
            <person name="Thon M."/>
            <person name="Fluhr R."/>
            <person name="Prusky D."/>
        </authorList>
    </citation>
    <scope>NUCLEOTIDE SEQUENCE [LARGE SCALE GENOMIC DNA]</scope>
    <source>
        <strain evidence="3">Cg-14</strain>
    </source>
</reference>
<protein>
    <submittedName>
        <fullName evidence="2">Uncharacterized protein</fullName>
    </submittedName>
</protein>
<organism evidence="2 3">
    <name type="scientific">Colletotrichum gloeosporioides (strain Cg-14)</name>
    <name type="common">Anthracnose fungus</name>
    <name type="synonym">Glomerella cingulata</name>
    <dbReference type="NCBI Taxonomy" id="1237896"/>
    <lineage>
        <taxon>Eukaryota</taxon>
        <taxon>Fungi</taxon>
        <taxon>Dikarya</taxon>
        <taxon>Ascomycota</taxon>
        <taxon>Pezizomycotina</taxon>
        <taxon>Sordariomycetes</taxon>
        <taxon>Hypocreomycetidae</taxon>
        <taxon>Glomerellales</taxon>
        <taxon>Glomerellaceae</taxon>
        <taxon>Colletotrichum</taxon>
        <taxon>Colletotrichum gloeosporioides species complex</taxon>
    </lineage>
</organism>
<dbReference type="STRING" id="1237896.T0KEU5"/>
<keyword evidence="1" id="KW-1133">Transmembrane helix</keyword>